<evidence type="ECO:0000313" key="3">
    <source>
        <dbReference type="Proteomes" id="UP000462014"/>
    </source>
</evidence>
<dbReference type="InterPro" id="IPR012296">
    <property type="entry name" value="Nuclease_put_TT1808"/>
</dbReference>
<feature type="domain" description="Putative restriction endonuclease" evidence="1">
    <location>
        <begin position="15"/>
        <end position="188"/>
    </location>
</feature>
<dbReference type="GO" id="GO:0004519">
    <property type="term" value="F:endonuclease activity"/>
    <property type="evidence" value="ECO:0007669"/>
    <property type="project" value="UniProtKB-KW"/>
</dbReference>
<proteinExistence type="predicted"/>
<comment type="caution">
    <text evidence="2">The sequence shown here is derived from an EMBL/GenBank/DDBJ whole genome shotgun (WGS) entry which is preliminary data.</text>
</comment>
<reference evidence="2 3" key="1">
    <citation type="submission" date="2019-12" db="EMBL/GenBank/DDBJ databases">
        <title>Mucilaginibacter sp. HMF7410 genome sequencing and assembly.</title>
        <authorList>
            <person name="Kang H."/>
            <person name="Cha I."/>
            <person name="Kim H."/>
            <person name="Joh K."/>
        </authorList>
    </citation>
    <scope>NUCLEOTIDE SEQUENCE [LARGE SCALE GENOMIC DNA]</scope>
    <source>
        <strain evidence="2 3">HMF7410</strain>
    </source>
</reference>
<keyword evidence="2" id="KW-0540">Nuclease</keyword>
<accession>A0A7K1STF3</accession>
<keyword evidence="3" id="KW-1185">Reference proteome</keyword>
<dbReference type="InterPro" id="IPR008538">
    <property type="entry name" value="Uma2"/>
</dbReference>
<keyword evidence="2" id="KW-0378">Hydrolase</keyword>
<dbReference type="PANTHER" id="PTHR34107:SF4">
    <property type="entry name" value="SLL1222 PROTEIN"/>
    <property type="match status" value="1"/>
</dbReference>
<sequence length="196" mass="22536">MQLSDLDFDKTYTYADYLQWTFEDRLEILKGKLFKMTPAPGRFHQRLSGILFKKFSIFLERKPCHVYSAPFDVRFSRKNASDETITTVLQPDISVICDLSKLDDRGCIGTPDIVVEILSPGNNKKELRNKYEIYEEAGVQEYWIVWPVSQSFLKYTLNEAGKYIPSKVLTSGDEVTTPVLPGFVLNLEEVFEEASL</sequence>
<dbReference type="Gene3D" id="3.90.1570.10">
    <property type="entry name" value="tt1808, chain A"/>
    <property type="match status" value="1"/>
</dbReference>
<organism evidence="2 3">
    <name type="scientific">Mucilaginibacter arboris</name>
    <dbReference type="NCBI Taxonomy" id="2682090"/>
    <lineage>
        <taxon>Bacteria</taxon>
        <taxon>Pseudomonadati</taxon>
        <taxon>Bacteroidota</taxon>
        <taxon>Sphingobacteriia</taxon>
        <taxon>Sphingobacteriales</taxon>
        <taxon>Sphingobacteriaceae</taxon>
        <taxon>Mucilaginibacter</taxon>
    </lineage>
</organism>
<dbReference type="Pfam" id="PF05685">
    <property type="entry name" value="Uma2"/>
    <property type="match status" value="1"/>
</dbReference>
<evidence type="ECO:0000259" key="1">
    <source>
        <dbReference type="Pfam" id="PF05685"/>
    </source>
</evidence>
<dbReference type="SUPFAM" id="SSF52980">
    <property type="entry name" value="Restriction endonuclease-like"/>
    <property type="match status" value="1"/>
</dbReference>
<dbReference type="CDD" id="cd06260">
    <property type="entry name" value="DUF820-like"/>
    <property type="match status" value="1"/>
</dbReference>
<dbReference type="Proteomes" id="UP000462014">
    <property type="component" value="Unassembled WGS sequence"/>
</dbReference>
<evidence type="ECO:0000313" key="2">
    <source>
        <dbReference type="EMBL" id="MVN20575.1"/>
    </source>
</evidence>
<dbReference type="InterPro" id="IPR011335">
    <property type="entry name" value="Restrct_endonuc-II-like"/>
</dbReference>
<keyword evidence="2" id="KW-0255">Endonuclease</keyword>
<protein>
    <submittedName>
        <fullName evidence="2">Uma2 family endonuclease</fullName>
    </submittedName>
</protein>
<name>A0A7K1STF3_9SPHI</name>
<gene>
    <name evidence="2" type="ORF">GO621_03385</name>
</gene>
<dbReference type="PANTHER" id="PTHR34107">
    <property type="entry name" value="SLL0198 PROTEIN-RELATED"/>
    <property type="match status" value="1"/>
</dbReference>
<dbReference type="AlphaFoldDB" id="A0A7K1STF3"/>
<dbReference type="EMBL" id="WPIK01000003">
    <property type="protein sequence ID" value="MVN20575.1"/>
    <property type="molecule type" value="Genomic_DNA"/>
</dbReference>